<dbReference type="AlphaFoldDB" id="A0A9N9C9U0"/>
<dbReference type="EMBL" id="CAJVPJ010001512">
    <property type="protein sequence ID" value="CAG8594149.1"/>
    <property type="molecule type" value="Genomic_DNA"/>
</dbReference>
<sequence>MGKTVPTQLLRRQQQHTMNIKSSFMNTTKKTLKQPQIATHNFSRHKLAVWRVELRRRDITGFVAVMERVVGMHYDMRWEECRIELKRRRSGGLGGTILFGDELGDGYEGVDLKRETVCQREPTTSRLLQCLLDKRVIVVRSPPMAGKTTLAQLFEQHLLQSDEVKRGSRRVFRISLLWMERQGSPWTFAERFQWLMDGTKWADFLDESNNLETVLIVDEVQKIYKPEGESEPLHGGSVFWNTFKNIRQYSKLRIVAFASYGYLGAYSNSGESGKPMEISPYHLDKSNIWDFKD</sequence>
<evidence type="ECO:0000313" key="2">
    <source>
        <dbReference type="Proteomes" id="UP000789572"/>
    </source>
</evidence>
<feature type="non-terminal residue" evidence="1">
    <location>
        <position position="1"/>
    </location>
</feature>
<gene>
    <name evidence="1" type="ORF">POCULU_LOCUS7127</name>
</gene>
<accession>A0A9N9C9U0</accession>
<dbReference type="InterPro" id="IPR027417">
    <property type="entry name" value="P-loop_NTPase"/>
</dbReference>
<reference evidence="1" key="1">
    <citation type="submission" date="2021-06" db="EMBL/GenBank/DDBJ databases">
        <authorList>
            <person name="Kallberg Y."/>
            <person name="Tangrot J."/>
            <person name="Rosling A."/>
        </authorList>
    </citation>
    <scope>NUCLEOTIDE SEQUENCE</scope>
    <source>
        <strain evidence="1">IA702</strain>
    </source>
</reference>
<evidence type="ECO:0000313" key="1">
    <source>
        <dbReference type="EMBL" id="CAG8594149.1"/>
    </source>
</evidence>
<name>A0A9N9C9U0_9GLOM</name>
<keyword evidence="2" id="KW-1185">Reference proteome</keyword>
<dbReference type="OrthoDB" id="2364732at2759"/>
<dbReference type="SUPFAM" id="SSF52540">
    <property type="entry name" value="P-loop containing nucleoside triphosphate hydrolases"/>
    <property type="match status" value="1"/>
</dbReference>
<dbReference type="Gene3D" id="3.40.50.300">
    <property type="entry name" value="P-loop containing nucleotide triphosphate hydrolases"/>
    <property type="match status" value="1"/>
</dbReference>
<dbReference type="Proteomes" id="UP000789572">
    <property type="component" value="Unassembled WGS sequence"/>
</dbReference>
<proteinExistence type="predicted"/>
<comment type="caution">
    <text evidence="1">The sequence shown here is derived from an EMBL/GenBank/DDBJ whole genome shotgun (WGS) entry which is preliminary data.</text>
</comment>
<protein>
    <submittedName>
        <fullName evidence="1">8458_t:CDS:1</fullName>
    </submittedName>
</protein>
<organism evidence="1 2">
    <name type="scientific">Paraglomus occultum</name>
    <dbReference type="NCBI Taxonomy" id="144539"/>
    <lineage>
        <taxon>Eukaryota</taxon>
        <taxon>Fungi</taxon>
        <taxon>Fungi incertae sedis</taxon>
        <taxon>Mucoromycota</taxon>
        <taxon>Glomeromycotina</taxon>
        <taxon>Glomeromycetes</taxon>
        <taxon>Paraglomerales</taxon>
        <taxon>Paraglomeraceae</taxon>
        <taxon>Paraglomus</taxon>
    </lineage>
</organism>